<evidence type="ECO:0000256" key="9">
    <source>
        <dbReference type="ARBA" id="ARBA00047984"/>
    </source>
</evidence>
<dbReference type="GO" id="GO:0003968">
    <property type="term" value="F:RNA-directed RNA polymerase activity"/>
    <property type="evidence" value="ECO:0007669"/>
    <property type="project" value="UniProtKB-KW"/>
</dbReference>
<dbReference type="InterPro" id="IPR027417">
    <property type="entry name" value="P-loop_NTPase"/>
</dbReference>
<dbReference type="PROSITE" id="PS50507">
    <property type="entry name" value="RDRP_SSRNA_POS"/>
    <property type="match status" value="1"/>
</dbReference>
<dbReference type="GO" id="GO:0006351">
    <property type="term" value="P:DNA-templated transcription"/>
    <property type="evidence" value="ECO:0007669"/>
    <property type="project" value="InterPro"/>
</dbReference>
<feature type="compositionally biased region" description="Low complexity" evidence="10">
    <location>
        <begin position="633"/>
        <end position="648"/>
    </location>
</feature>
<dbReference type="SUPFAM" id="SSF56672">
    <property type="entry name" value="DNA/RNA polymerases"/>
    <property type="match status" value="1"/>
</dbReference>
<keyword evidence="5" id="KW-0378">Hydrolase</keyword>
<evidence type="ECO:0000256" key="7">
    <source>
        <dbReference type="ARBA" id="ARBA00022840"/>
    </source>
</evidence>
<dbReference type="GO" id="GO:0006396">
    <property type="term" value="P:RNA processing"/>
    <property type="evidence" value="ECO:0007669"/>
    <property type="project" value="InterPro"/>
</dbReference>
<evidence type="ECO:0000256" key="8">
    <source>
        <dbReference type="ARBA" id="ARBA00022953"/>
    </source>
</evidence>
<dbReference type="RefSeq" id="YP_009103999.1">
    <property type="nucleotide sequence ID" value="NC_025469.1"/>
</dbReference>
<evidence type="ECO:0000256" key="3">
    <source>
        <dbReference type="ARBA" id="ARBA00022695"/>
    </source>
</evidence>
<organism evidence="15 16">
    <name type="scientific">Carrot Ch virus 1</name>
    <dbReference type="NCBI Taxonomy" id="1425363"/>
    <lineage>
        <taxon>Viruses</taxon>
        <taxon>Riboviria</taxon>
        <taxon>Orthornavirae</taxon>
        <taxon>Kitrinoviricota</taxon>
        <taxon>Alsuviricetes</taxon>
        <taxon>Tymovirales</taxon>
        <taxon>Betaflexiviridae</taxon>
        <taxon>Trivirinae</taxon>
        <taxon>Chordovirus</taxon>
        <taxon>Chordovirus unicarotae</taxon>
    </lineage>
</organism>
<evidence type="ECO:0000313" key="15">
    <source>
        <dbReference type="EMBL" id="AHA85534.1"/>
    </source>
</evidence>
<keyword evidence="4" id="KW-0547">Nucleotide-binding</keyword>
<keyword evidence="16" id="KW-1185">Reference proteome</keyword>
<evidence type="ECO:0000259" key="11">
    <source>
        <dbReference type="PROSITE" id="PS50507"/>
    </source>
</evidence>
<proteinExistence type="predicted"/>
<dbReference type="GO" id="GO:0005524">
    <property type="term" value="F:ATP binding"/>
    <property type="evidence" value="ECO:0007669"/>
    <property type="project" value="UniProtKB-KW"/>
</dbReference>
<accession>A0A0A0P710</accession>
<name>A0A0A0P710_9VIRU</name>
<evidence type="ECO:0000256" key="1">
    <source>
        <dbReference type="ARBA" id="ARBA00022484"/>
    </source>
</evidence>
<dbReference type="InterPro" id="IPR005123">
    <property type="entry name" value="Oxoglu/Fe-dep_dioxygenase_dom"/>
</dbReference>
<dbReference type="PROSITE" id="PS51743">
    <property type="entry name" value="ALPHAVIRUS_MT"/>
    <property type="match status" value="1"/>
</dbReference>
<evidence type="ECO:0000313" key="16">
    <source>
        <dbReference type="Proteomes" id="UP000202791"/>
    </source>
</evidence>
<dbReference type="PROSITE" id="PS51471">
    <property type="entry name" value="FE2OG_OXY"/>
    <property type="match status" value="1"/>
</dbReference>
<feature type="domain" description="RdRp catalytic" evidence="11">
    <location>
        <begin position="1633"/>
        <end position="1740"/>
    </location>
</feature>
<protein>
    <submittedName>
        <fullName evidence="15">ORF1</fullName>
    </submittedName>
</protein>
<keyword evidence="2" id="KW-0808">Transferase</keyword>
<dbReference type="Pfam" id="PF13532">
    <property type="entry name" value="2OG-FeII_Oxy_2"/>
    <property type="match status" value="1"/>
</dbReference>
<evidence type="ECO:0000259" key="12">
    <source>
        <dbReference type="PROSITE" id="PS51471"/>
    </source>
</evidence>
<dbReference type="KEGG" id="vg:22203872"/>
<keyword evidence="1" id="KW-0696">RNA-directed RNA polymerase</keyword>
<feature type="domain" description="Fe2OG dioxygenase" evidence="12">
    <location>
        <begin position="752"/>
        <end position="843"/>
    </location>
</feature>
<dbReference type="InterPro" id="IPR007094">
    <property type="entry name" value="RNA-dir_pol_PSvirus"/>
</dbReference>
<dbReference type="PROSITE" id="PS51657">
    <property type="entry name" value="PSRV_HELICASE"/>
    <property type="match status" value="1"/>
</dbReference>
<feature type="domain" description="Alphavirus-like MT" evidence="14">
    <location>
        <begin position="63"/>
        <end position="253"/>
    </location>
</feature>
<evidence type="ECO:0000259" key="14">
    <source>
        <dbReference type="PROSITE" id="PS51743"/>
    </source>
</evidence>
<keyword evidence="7" id="KW-0067">ATP-binding</keyword>
<dbReference type="InterPro" id="IPR027450">
    <property type="entry name" value="AlkB-like"/>
</dbReference>
<dbReference type="GO" id="GO:0016787">
    <property type="term" value="F:hydrolase activity"/>
    <property type="evidence" value="ECO:0007669"/>
    <property type="project" value="UniProtKB-KW"/>
</dbReference>
<dbReference type="GO" id="GO:0008174">
    <property type="term" value="F:mRNA methyltransferase activity"/>
    <property type="evidence" value="ECO:0007669"/>
    <property type="project" value="UniProtKB-UniRule"/>
</dbReference>
<dbReference type="GO" id="GO:0003724">
    <property type="term" value="F:RNA helicase activity"/>
    <property type="evidence" value="ECO:0007669"/>
    <property type="project" value="UniProtKB-EC"/>
</dbReference>
<feature type="region of interest" description="Disordered" evidence="10">
    <location>
        <begin position="625"/>
        <end position="651"/>
    </location>
</feature>
<dbReference type="InterPro" id="IPR027351">
    <property type="entry name" value="(+)RNA_virus_helicase_core_dom"/>
</dbReference>
<feature type="domain" description="(+)RNA virus helicase C-terminal" evidence="13">
    <location>
        <begin position="1039"/>
        <end position="1347"/>
    </location>
</feature>
<sequence length="1857" mass="212737">MSYGFRTPQEKILSTFSPSFIDNVQSTSGRTFEDEENRIGKFFNFNLDDRKKEFASNSGIYLSPYSYKSHSHPLCKTIENHLLYVVIPPLIQNFNNLNVVSMKESKLKILHESSDAPKKMSINLINRLMDVKDSFRYKSGDGLSIKYPTQLLESNTRDYDPLMDVRIEKGSNFLFHDELHYWTFSMMLDFLEKFEPSHVICTAVFPVEILEGIKQSLYPEVYSFEILQTGNFVFAPDGVYSESYEQSVNMKWLFSASSFKVRDQIYSVDLIKTIGAHHLFTIVKGRRISRSIRLFKGFDTLDMSAFLGTKYKMPIADVHFSFFKKIVIYLKSLKKPDTQSAVAKLRQLVGDSISLTEVLFIEDFASRFQEHGAAKLSNDGIFDQFIHSLKSILPEFVRRLMGSFQRDNLLKQISEAKAFEVRIETCSINRNYDNNALWRYIKDLAFHDVNELQSDKLLFKEREKGEDEESRDRRNIVNGFTPSFYSYPGGDNTKFKKIKIGLLKEEPGVLRDITMIELKSNKGYSLIDEKLIEYNNKKLMAAMKEFGQNCQRDRRSFRPFYIEIMLSGSFLPLRQICGDFTASCVHETLDDMLDVLSEIKMAYPLTTDVIQLEKDVETKLEEISANANENEDSVTMVSVSSSSSSSTSGREIEIDTSDLSDHLNDIRGIKPDDRWSDLVVEIKDSSFLQCGIDLDNLLKGIKSQKLKTRKAFYFCKDANFDYGHDKVKYQNMGWPNFISELNKIACDVTGFKFNSVLINEYTRGGRIHWHADDENVYDLDRNPVLTVNMIGEGMFSVKMGKYEHSFPMSPGDMILMKNGAQKRMKHSVIAKDRRVSLTFREQIRSKSLISLASSIEEEEINDLKESCLIDSLAEEIRISRSKLINLLVKEDSTFLIKIKDDKGLTIDDLSIIANLLNLSVRVLIDGQWSYFGVKESNYRLISLKLIKRHFSVYNGEVLKLALGDESSDKLIKLSDSGFYNSFLNKIDPRNKFVNKFDRMINFERAALLIHSFLRGSTGVVTSSGFNNGVDYFSGRKRNIDPESFRDPKFLKEMTKGDAVVKGAVILGFAGCGKSRPVQMALDSMDSPMKILLISPRVNLLADWKLKVSNKNVTFKTYESALKENLSKFSLIIIDEFPLTPRGYTDVIAYKSKVDNLTCRLEKKVTKLLLIGDPLQASYYSESDDDLLAQGGELSSLEIDYPRYLLYSHRLPKGMKSMMDINMLGSFEGETKWKLYNSAAAAFSEKAFDVILVAGRQEKTFFGNFTVMTFGESQGLTFNKVCIALTEDSLLASDNHMMVGLTRAKETINFIKGFGYPLNEYVKKAGNKLIGKVLQGKVIKRAELENMSGMEDVTFITEPPTFGGHEDKVQGDPWMKSLLTLTQREDSQEVELIEPDIVESKMKVHINITDKSYALMIINDQLRAKENREFKSKDSWSNQFKDNDQNLNLETSTGPVNFEAIFPRHQTFDDVTFWMAVKKRLSFSNPLVESEKLNKAWIKGSILHKEFTRLIRVNSHFRPDLFEKALNDFEDVRMRKSEKLIMAHAGRSDPDWDIRNFLLFMKSQLCKKAEKAFCDAKAGQTIACFAHGVLFKFSAWCRYAELKINEVMPEAFYVHSKKNFDELERWVKGNFIGPICVESDYEAFDASQDSTILAFECLILKDVGWPHDLIEDYKTLKLELGCKLGMLAIMRFTGEFGTFFFNTLANMAFTFCRYNVNRTTPICFAGDDMCILTNAKIRNEMNDFIGSLKLKAKVEWKINPIFCGWILSRRGILKLPSLVYYRLNIAKEKGNLKDCIDSYMIEAGYAYRKGAFIEELLDEDQMSFHQLVIRSMIKSKHLMKGSSIHILEDLVDSYSDGV</sequence>
<evidence type="ECO:0000256" key="6">
    <source>
        <dbReference type="ARBA" id="ARBA00022806"/>
    </source>
</evidence>
<dbReference type="SUPFAM" id="SSF51197">
    <property type="entry name" value="Clavaminate synthase-like"/>
    <property type="match status" value="1"/>
</dbReference>
<dbReference type="Pfam" id="PF01443">
    <property type="entry name" value="Viral_helicase1"/>
    <property type="match status" value="1"/>
</dbReference>
<dbReference type="GO" id="GO:0003723">
    <property type="term" value="F:RNA binding"/>
    <property type="evidence" value="ECO:0007669"/>
    <property type="project" value="InterPro"/>
</dbReference>
<evidence type="ECO:0000256" key="10">
    <source>
        <dbReference type="SAM" id="MobiDB-lite"/>
    </source>
</evidence>
<dbReference type="InterPro" id="IPR002588">
    <property type="entry name" value="Alphavirus-like_MT_dom"/>
</dbReference>
<dbReference type="Pfam" id="PF00978">
    <property type="entry name" value="RdRP_2"/>
    <property type="match status" value="1"/>
</dbReference>
<reference evidence="15 16" key="1">
    <citation type="journal article" date="2014" name="PLoS ONE">
        <title>Carrot yellow leaf virus Is Associated with Carrot Internal Necrosis.</title>
        <authorList>
            <person name="Adams I.P."/>
            <person name="Skelton A."/>
            <person name="Macarthur R."/>
            <person name="Hodges T."/>
            <person name="Hinds H."/>
            <person name="Flint L."/>
            <person name="Nath P.D."/>
            <person name="Boonham N."/>
            <person name="Fox A."/>
        </authorList>
    </citation>
    <scope>NUCLEOTIDE SEQUENCE [LARGE SCALE GENOMIC DNA]</scope>
    <source>
        <strain evidence="15">CBV-1_S20</strain>
    </source>
</reference>
<keyword evidence="3" id="KW-0548">Nucleotidyltransferase</keyword>
<dbReference type="EMBL" id="KF533711">
    <property type="protein sequence ID" value="AHA85534.1"/>
    <property type="molecule type" value="Genomic_RNA"/>
</dbReference>
<keyword evidence="6" id="KW-0347">Helicase</keyword>
<evidence type="ECO:0000256" key="4">
    <source>
        <dbReference type="ARBA" id="ARBA00022741"/>
    </source>
</evidence>
<evidence type="ECO:0000256" key="2">
    <source>
        <dbReference type="ARBA" id="ARBA00022679"/>
    </source>
</evidence>
<dbReference type="Gene3D" id="2.60.120.590">
    <property type="entry name" value="Alpha-ketoglutarate-dependent dioxygenase AlkB-like"/>
    <property type="match status" value="1"/>
</dbReference>
<dbReference type="InterPro" id="IPR001788">
    <property type="entry name" value="RNA-dep_RNA_pol_alsuvir"/>
</dbReference>
<dbReference type="SUPFAM" id="SSF52540">
    <property type="entry name" value="P-loop containing nucleoside triphosphate hydrolases"/>
    <property type="match status" value="2"/>
</dbReference>
<dbReference type="Gene3D" id="3.40.50.300">
    <property type="entry name" value="P-loop containing nucleotide triphosphate hydrolases"/>
    <property type="match status" value="2"/>
</dbReference>
<dbReference type="GO" id="GO:0039694">
    <property type="term" value="P:viral RNA genome replication"/>
    <property type="evidence" value="ECO:0007669"/>
    <property type="project" value="InterPro"/>
</dbReference>
<keyword evidence="8" id="KW-0693">Viral RNA replication</keyword>
<evidence type="ECO:0000259" key="13">
    <source>
        <dbReference type="PROSITE" id="PS51657"/>
    </source>
</evidence>
<dbReference type="Proteomes" id="UP000202791">
    <property type="component" value="Segment"/>
</dbReference>
<dbReference type="InterPro" id="IPR043502">
    <property type="entry name" value="DNA/RNA_pol_sf"/>
</dbReference>
<dbReference type="GeneID" id="22203872"/>
<dbReference type="InterPro" id="IPR037151">
    <property type="entry name" value="AlkB-like_sf"/>
</dbReference>
<dbReference type="Pfam" id="PF01660">
    <property type="entry name" value="Vmethyltransf"/>
    <property type="match status" value="1"/>
</dbReference>
<evidence type="ECO:0000256" key="5">
    <source>
        <dbReference type="ARBA" id="ARBA00022801"/>
    </source>
</evidence>
<dbReference type="GO" id="GO:0016556">
    <property type="term" value="P:mRNA modification"/>
    <property type="evidence" value="ECO:0007669"/>
    <property type="project" value="InterPro"/>
</dbReference>
<comment type="catalytic activity">
    <reaction evidence="9">
        <text>ATP + H2O = ADP + phosphate + H(+)</text>
        <dbReference type="Rhea" id="RHEA:13065"/>
        <dbReference type="ChEBI" id="CHEBI:15377"/>
        <dbReference type="ChEBI" id="CHEBI:15378"/>
        <dbReference type="ChEBI" id="CHEBI:30616"/>
        <dbReference type="ChEBI" id="CHEBI:43474"/>
        <dbReference type="ChEBI" id="CHEBI:456216"/>
        <dbReference type="EC" id="3.6.4.13"/>
    </reaction>
</comment>